<dbReference type="GO" id="GO:0005975">
    <property type="term" value="P:carbohydrate metabolic process"/>
    <property type="evidence" value="ECO:0007669"/>
    <property type="project" value="InterPro"/>
</dbReference>
<comment type="similarity">
    <text evidence="2">Belongs to the glycosyl hydrolase 35 family.</text>
</comment>
<sequence>MTFFSRNPTHSFRFPSPCFLSQMRSRVSTCDSRFCFHCFLSQTRSRVSTCDTRSGFHSSVRHFHGTKNSEPRALQIYNLEAVLKMFGWLNTSQSPGWKHKNHQGRGLDVIQTYVFWNGHEPQPGKYYFEDRYDLVKFINLIKEAGLCVHLRIGPYACAEWNFGVFLVWLKYMPGISFRTECSFQRCNGKIYKAHSEYDEIRTLINTGNCFYCDYFPPNSDSKPKMWPEAWSGW</sequence>
<dbReference type="Gene3D" id="3.20.20.80">
    <property type="entry name" value="Glycosidases"/>
    <property type="match status" value="1"/>
</dbReference>
<dbReference type="EC" id="3.2.1.23" evidence="3"/>
<dbReference type="SUPFAM" id="SSF51445">
    <property type="entry name" value="(Trans)glycosidases"/>
    <property type="match status" value="1"/>
</dbReference>
<dbReference type="EMBL" id="CM007899">
    <property type="protein sequence ID" value="OTG11890.1"/>
    <property type="molecule type" value="Genomic_DNA"/>
</dbReference>
<accession>A0A251TLD3</accession>
<evidence type="ECO:0000256" key="3">
    <source>
        <dbReference type="ARBA" id="ARBA00012756"/>
    </source>
</evidence>
<feature type="domain" description="Glycoside hydrolase 35 catalytic" evidence="4">
    <location>
        <begin position="101"/>
        <end position="180"/>
    </location>
</feature>
<keyword evidence="5" id="KW-0378">Hydrolase</keyword>
<dbReference type="InParanoid" id="A0A251TLD3"/>
<comment type="catalytic activity">
    <reaction evidence="1">
        <text>Hydrolysis of terminal non-reducing beta-D-galactose residues in beta-D-galactosides.</text>
        <dbReference type="EC" id="3.2.1.23"/>
    </reaction>
</comment>
<proteinExistence type="inferred from homology"/>
<dbReference type="InterPro" id="IPR017853">
    <property type="entry name" value="GH"/>
</dbReference>
<evidence type="ECO:0000259" key="4">
    <source>
        <dbReference type="Pfam" id="PF01301"/>
    </source>
</evidence>
<evidence type="ECO:0000256" key="2">
    <source>
        <dbReference type="ARBA" id="ARBA00009809"/>
    </source>
</evidence>
<keyword evidence="6" id="KW-1185">Reference proteome</keyword>
<dbReference type="InterPro" id="IPR001944">
    <property type="entry name" value="Glycoside_Hdrlase_35"/>
</dbReference>
<dbReference type="AlphaFoldDB" id="A0A251TLD3"/>
<reference evidence="6" key="1">
    <citation type="journal article" date="2017" name="Nature">
        <title>The sunflower genome provides insights into oil metabolism, flowering and Asterid evolution.</title>
        <authorList>
            <person name="Badouin H."/>
            <person name="Gouzy J."/>
            <person name="Grassa C.J."/>
            <person name="Murat F."/>
            <person name="Staton S.E."/>
            <person name="Cottret L."/>
            <person name="Lelandais-Briere C."/>
            <person name="Owens G.L."/>
            <person name="Carrere S."/>
            <person name="Mayjonade B."/>
            <person name="Legrand L."/>
            <person name="Gill N."/>
            <person name="Kane N.C."/>
            <person name="Bowers J.E."/>
            <person name="Hubner S."/>
            <person name="Bellec A."/>
            <person name="Berard A."/>
            <person name="Berges H."/>
            <person name="Blanchet N."/>
            <person name="Boniface M.C."/>
            <person name="Brunel D."/>
            <person name="Catrice O."/>
            <person name="Chaidir N."/>
            <person name="Claudel C."/>
            <person name="Donnadieu C."/>
            <person name="Faraut T."/>
            <person name="Fievet G."/>
            <person name="Helmstetter N."/>
            <person name="King M."/>
            <person name="Knapp S.J."/>
            <person name="Lai Z."/>
            <person name="Le Paslier M.C."/>
            <person name="Lippi Y."/>
            <person name="Lorenzon L."/>
            <person name="Mandel J.R."/>
            <person name="Marage G."/>
            <person name="Marchand G."/>
            <person name="Marquand E."/>
            <person name="Bret-Mestries E."/>
            <person name="Morien E."/>
            <person name="Nambeesan S."/>
            <person name="Nguyen T."/>
            <person name="Pegot-Espagnet P."/>
            <person name="Pouilly N."/>
            <person name="Raftis F."/>
            <person name="Sallet E."/>
            <person name="Schiex T."/>
            <person name="Thomas J."/>
            <person name="Vandecasteele C."/>
            <person name="Vares D."/>
            <person name="Vear F."/>
            <person name="Vautrin S."/>
            <person name="Crespi M."/>
            <person name="Mangin B."/>
            <person name="Burke J.M."/>
            <person name="Salse J."/>
            <person name="Munos S."/>
            <person name="Vincourt P."/>
            <person name="Rieseberg L.H."/>
            <person name="Langlade N.B."/>
        </authorList>
    </citation>
    <scope>NUCLEOTIDE SEQUENCE [LARGE SCALE GENOMIC DNA]</scope>
    <source>
        <strain evidence="6">cv. SF193</strain>
    </source>
</reference>
<evidence type="ECO:0000313" key="6">
    <source>
        <dbReference type="Proteomes" id="UP000215914"/>
    </source>
</evidence>
<evidence type="ECO:0000256" key="1">
    <source>
        <dbReference type="ARBA" id="ARBA00001412"/>
    </source>
</evidence>
<gene>
    <name evidence="5" type="ORF">HannXRQ_Chr10g0303751</name>
</gene>
<protein>
    <recommendedName>
        <fullName evidence="3">beta-galactosidase</fullName>
        <ecNumber evidence="3">3.2.1.23</ecNumber>
    </recommendedName>
</protein>
<dbReference type="InterPro" id="IPR031330">
    <property type="entry name" value="Gly_Hdrlase_35_cat"/>
</dbReference>
<organism evidence="5 6">
    <name type="scientific">Helianthus annuus</name>
    <name type="common">Common sunflower</name>
    <dbReference type="NCBI Taxonomy" id="4232"/>
    <lineage>
        <taxon>Eukaryota</taxon>
        <taxon>Viridiplantae</taxon>
        <taxon>Streptophyta</taxon>
        <taxon>Embryophyta</taxon>
        <taxon>Tracheophyta</taxon>
        <taxon>Spermatophyta</taxon>
        <taxon>Magnoliopsida</taxon>
        <taxon>eudicotyledons</taxon>
        <taxon>Gunneridae</taxon>
        <taxon>Pentapetalae</taxon>
        <taxon>asterids</taxon>
        <taxon>campanulids</taxon>
        <taxon>Asterales</taxon>
        <taxon>Asteraceae</taxon>
        <taxon>Asteroideae</taxon>
        <taxon>Heliantheae alliance</taxon>
        <taxon>Heliantheae</taxon>
        <taxon>Helianthus</taxon>
    </lineage>
</organism>
<name>A0A251TLD3_HELAN</name>
<dbReference type="GO" id="GO:0004565">
    <property type="term" value="F:beta-galactosidase activity"/>
    <property type="evidence" value="ECO:0007669"/>
    <property type="project" value="UniProtKB-EC"/>
</dbReference>
<dbReference type="PANTHER" id="PTHR23421">
    <property type="entry name" value="BETA-GALACTOSIDASE RELATED"/>
    <property type="match status" value="1"/>
</dbReference>
<dbReference type="Proteomes" id="UP000215914">
    <property type="component" value="Chromosome 10"/>
</dbReference>
<dbReference type="PRINTS" id="PR00742">
    <property type="entry name" value="GLHYDRLASE35"/>
</dbReference>
<dbReference type="Pfam" id="PF01301">
    <property type="entry name" value="Glyco_hydro_35"/>
    <property type="match status" value="1"/>
</dbReference>
<evidence type="ECO:0000313" key="5">
    <source>
        <dbReference type="EMBL" id="OTG11890.1"/>
    </source>
</evidence>